<dbReference type="AlphaFoldDB" id="A0A8J5I8B3"/>
<evidence type="ECO:0000259" key="11">
    <source>
        <dbReference type="PROSITE" id="PS50884"/>
    </source>
</evidence>
<evidence type="ECO:0000256" key="6">
    <source>
        <dbReference type="ARBA" id="ARBA00023163"/>
    </source>
</evidence>
<evidence type="ECO:0000313" key="13">
    <source>
        <dbReference type="Proteomes" id="UP000734854"/>
    </source>
</evidence>
<evidence type="ECO:0000256" key="1">
    <source>
        <dbReference type="ARBA" id="ARBA00022723"/>
    </source>
</evidence>
<evidence type="ECO:0000256" key="10">
    <source>
        <dbReference type="SAM" id="MobiDB-lite"/>
    </source>
</evidence>
<feature type="region of interest" description="Disordered" evidence="10">
    <location>
        <begin position="137"/>
        <end position="177"/>
    </location>
</feature>
<dbReference type="GO" id="GO:0005634">
    <property type="term" value="C:nucleus"/>
    <property type="evidence" value="ECO:0007669"/>
    <property type="project" value="UniProtKB-SubCell"/>
</dbReference>
<dbReference type="GO" id="GO:0008270">
    <property type="term" value="F:zinc ion binding"/>
    <property type="evidence" value="ECO:0007669"/>
    <property type="project" value="UniProtKB-KW"/>
</dbReference>
<keyword evidence="4 9" id="KW-0805">Transcription regulation</keyword>
<dbReference type="PROSITE" id="PS01361">
    <property type="entry name" value="ZF_DOF_1"/>
    <property type="match status" value="1"/>
</dbReference>
<sequence length="298" mass="32127">MSVVNKLLVAVTIFIAANNCRPLLSSSCQEPSFSLPSSHSPLLSSPCPNFPPPSLSSSQSVLRLCDLQMMMVAGEKLPTDSNVKAAAGAVRCPRCDSGNTKFCYYNNYSLSQPRHFCRACKRYWTRGGALRNVPVGGRCHRRKNKRTAAAATKKSPFLPLPSSPSSRLPPLRHQDPNNSSVFAGPHTLDAPSLPFIDAGGGFNLPPLPPSAANLADGACLPPSSLLFCGMKEDYHGAVFPFDEMPPRDMNIVFAKELTAEAQSNNDVNNDWQMISPQENLATIFCDTSALAGGWPESC</sequence>
<dbReference type="Pfam" id="PF02701">
    <property type="entry name" value="Zn_ribbon_Dof"/>
    <property type="match status" value="1"/>
</dbReference>
<feature type="compositionally biased region" description="Low complexity" evidence="10">
    <location>
        <begin position="147"/>
        <end position="157"/>
    </location>
</feature>
<dbReference type="InterPro" id="IPR003851">
    <property type="entry name" value="Znf_Dof"/>
</dbReference>
<keyword evidence="13" id="KW-1185">Reference proteome</keyword>
<evidence type="ECO:0000256" key="4">
    <source>
        <dbReference type="ARBA" id="ARBA00023015"/>
    </source>
</evidence>
<evidence type="ECO:0000256" key="3">
    <source>
        <dbReference type="ARBA" id="ARBA00022833"/>
    </source>
</evidence>
<evidence type="ECO:0000256" key="7">
    <source>
        <dbReference type="ARBA" id="ARBA00023242"/>
    </source>
</evidence>
<comment type="subcellular location">
    <subcellularLocation>
        <location evidence="8 9">Nucleus</location>
    </subcellularLocation>
</comment>
<dbReference type="GO" id="GO:0003677">
    <property type="term" value="F:DNA binding"/>
    <property type="evidence" value="ECO:0007669"/>
    <property type="project" value="UniProtKB-UniRule"/>
</dbReference>
<keyword evidence="2 8" id="KW-0863">Zinc-finger</keyword>
<dbReference type="Proteomes" id="UP000734854">
    <property type="component" value="Unassembled WGS sequence"/>
</dbReference>
<keyword evidence="5 8" id="KW-0238">DNA-binding</keyword>
<accession>A0A8J5I8B3</accession>
<evidence type="ECO:0000256" key="5">
    <source>
        <dbReference type="ARBA" id="ARBA00023125"/>
    </source>
</evidence>
<proteinExistence type="predicted"/>
<protein>
    <recommendedName>
        <fullName evidence="9">Dof zinc finger protein</fullName>
    </recommendedName>
</protein>
<dbReference type="PROSITE" id="PS50884">
    <property type="entry name" value="ZF_DOF_2"/>
    <property type="match status" value="1"/>
</dbReference>
<evidence type="ECO:0000256" key="8">
    <source>
        <dbReference type="PROSITE-ProRule" id="PRU00071"/>
    </source>
</evidence>
<evidence type="ECO:0000256" key="2">
    <source>
        <dbReference type="ARBA" id="ARBA00022771"/>
    </source>
</evidence>
<evidence type="ECO:0000313" key="12">
    <source>
        <dbReference type="EMBL" id="KAG6530661.1"/>
    </source>
</evidence>
<feature type="domain" description="Dof-type" evidence="11">
    <location>
        <begin position="90"/>
        <end position="144"/>
    </location>
</feature>
<keyword evidence="1 9" id="KW-0479">Metal-binding</keyword>
<evidence type="ECO:0000256" key="9">
    <source>
        <dbReference type="RuleBase" id="RU369094"/>
    </source>
</evidence>
<dbReference type="PANTHER" id="PTHR31992:SF141">
    <property type="entry name" value="DOF ZINC FINGER PROTEIN DOF1.4"/>
    <property type="match status" value="1"/>
</dbReference>
<comment type="function">
    <text evidence="9">Transcription factor that binds specifically to a 5'-AA[AG]G-3' consensus core sequence.</text>
</comment>
<reference evidence="12 13" key="1">
    <citation type="submission" date="2020-08" db="EMBL/GenBank/DDBJ databases">
        <title>Plant Genome Project.</title>
        <authorList>
            <person name="Zhang R.-G."/>
        </authorList>
    </citation>
    <scope>NUCLEOTIDE SEQUENCE [LARGE SCALE GENOMIC DNA]</scope>
    <source>
        <tissue evidence="12">Rhizome</tissue>
    </source>
</reference>
<dbReference type="InterPro" id="IPR045174">
    <property type="entry name" value="Dof"/>
</dbReference>
<gene>
    <name evidence="12" type="ORF">ZIOFF_012904</name>
</gene>
<keyword evidence="3 9" id="KW-0862">Zinc</keyword>
<keyword evidence="7 8" id="KW-0539">Nucleus</keyword>
<dbReference type="EMBL" id="JACMSC010000003">
    <property type="protein sequence ID" value="KAG6530661.1"/>
    <property type="molecule type" value="Genomic_DNA"/>
</dbReference>
<dbReference type="GO" id="GO:0003700">
    <property type="term" value="F:DNA-binding transcription factor activity"/>
    <property type="evidence" value="ECO:0007669"/>
    <property type="project" value="UniProtKB-UniRule"/>
</dbReference>
<comment type="caution">
    <text evidence="12">The sequence shown here is derived from an EMBL/GenBank/DDBJ whole genome shotgun (WGS) entry which is preliminary data.</text>
</comment>
<keyword evidence="6 9" id="KW-0804">Transcription</keyword>
<name>A0A8J5I8B3_ZINOF</name>
<dbReference type="PANTHER" id="PTHR31992">
    <property type="entry name" value="DOF ZINC FINGER PROTEIN DOF1.4-RELATED"/>
    <property type="match status" value="1"/>
</dbReference>
<organism evidence="12 13">
    <name type="scientific">Zingiber officinale</name>
    <name type="common">Ginger</name>
    <name type="synonym">Amomum zingiber</name>
    <dbReference type="NCBI Taxonomy" id="94328"/>
    <lineage>
        <taxon>Eukaryota</taxon>
        <taxon>Viridiplantae</taxon>
        <taxon>Streptophyta</taxon>
        <taxon>Embryophyta</taxon>
        <taxon>Tracheophyta</taxon>
        <taxon>Spermatophyta</taxon>
        <taxon>Magnoliopsida</taxon>
        <taxon>Liliopsida</taxon>
        <taxon>Zingiberales</taxon>
        <taxon>Zingiberaceae</taxon>
        <taxon>Zingiber</taxon>
    </lineage>
</organism>